<dbReference type="HOGENOM" id="CLU_1469045_0_0_1"/>
<dbReference type="Proteomes" id="UP000053989">
    <property type="component" value="Unassembled WGS sequence"/>
</dbReference>
<organism evidence="3 4">
    <name type="scientific">Scleroderma citrinum Foug A</name>
    <dbReference type="NCBI Taxonomy" id="1036808"/>
    <lineage>
        <taxon>Eukaryota</taxon>
        <taxon>Fungi</taxon>
        <taxon>Dikarya</taxon>
        <taxon>Basidiomycota</taxon>
        <taxon>Agaricomycotina</taxon>
        <taxon>Agaricomycetes</taxon>
        <taxon>Agaricomycetidae</taxon>
        <taxon>Boletales</taxon>
        <taxon>Sclerodermatineae</taxon>
        <taxon>Sclerodermataceae</taxon>
        <taxon>Scleroderma</taxon>
    </lineage>
</organism>
<evidence type="ECO:0000256" key="1">
    <source>
        <dbReference type="SAM" id="MobiDB-lite"/>
    </source>
</evidence>
<reference evidence="4" key="2">
    <citation type="submission" date="2015-01" db="EMBL/GenBank/DDBJ databases">
        <title>Evolutionary Origins and Diversification of the Mycorrhizal Mutualists.</title>
        <authorList>
            <consortium name="DOE Joint Genome Institute"/>
            <consortium name="Mycorrhizal Genomics Consortium"/>
            <person name="Kohler A."/>
            <person name="Kuo A."/>
            <person name="Nagy L.G."/>
            <person name="Floudas D."/>
            <person name="Copeland A."/>
            <person name="Barry K.W."/>
            <person name="Cichocki N."/>
            <person name="Veneault-Fourrey C."/>
            <person name="LaButti K."/>
            <person name="Lindquist E.A."/>
            <person name="Lipzen A."/>
            <person name="Lundell T."/>
            <person name="Morin E."/>
            <person name="Murat C."/>
            <person name="Riley R."/>
            <person name="Ohm R."/>
            <person name="Sun H."/>
            <person name="Tunlid A."/>
            <person name="Henrissat B."/>
            <person name="Grigoriev I.V."/>
            <person name="Hibbett D.S."/>
            <person name="Martin F."/>
        </authorList>
    </citation>
    <scope>NUCLEOTIDE SEQUENCE [LARGE SCALE GENOMIC DNA]</scope>
    <source>
        <strain evidence="4">Foug A</strain>
    </source>
</reference>
<proteinExistence type="predicted"/>
<accession>A0A0C2ZPT9</accession>
<evidence type="ECO:0000313" key="2">
    <source>
        <dbReference type="EMBL" id="KIM55628.1"/>
    </source>
</evidence>
<dbReference type="EMBL" id="KN822033">
    <property type="protein sequence ID" value="KIM63568.1"/>
    <property type="molecule type" value="Genomic_DNA"/>
</dbReference>
<feature type="region of interest" description="Disordered" evidence="1">
    <location>
        <begin position="132"/>
        <end position="158"/>
    </location>
</feature>
<evidence type="ECO:0000313" key="4">
    <source>
        <dbReference type="Proteomes" id="UP000053989"/>
    </source>
</evidence>
<reference evidence="3 4" key="1">
    <citation type="submission" date="2014-04" db="EMBL/GenBank/DDBJ databases">
        <authorList>
            <consortium name="DOE Joint Genome Institute"/>
            <person name="Kuo A."/>
            <person name="Kohler A."/>
            <person name="Nagy L.G."/>
            <person name="Floudas D."/>
            <person name="Copeland A."/>
            <person name="Barry K.W."/>
            <person name="Cichocki N."/>
            <person name="Veneault-Fourrey C."/>
            <person name="LaButti K."/>
            <person name="Lindquist E.A."/>
            <person name="Lipzen A."/>
            <person name="Lundell T."/>
            <person name="Morin E."/>
            <person name="Murat C."/>
            <person name="Sun H."/>
            <person name="Tunlid A."/>
            <person name="Henrissat B."/>
            <person name="Grigoriev I.V."/>
            <person name="Hibbett D.S."/>
            <person name="Martin F."/>
            <person name="Nordberg H.P."/>
            <person name="Cantor M.N."/>
            <person name="Hua S.X."/>
        </authorList>
    </citation>
    <scope>NUCLEOTIDE SEQUENCE [LARGE SCALE GENOMIC DNA]</scope>
    <source>
        <strain evidence="3 4">Foug A</strain>
    </source>
</reference>
<reference evidence="3" key="3">
    <citation type="submission" date="2015-02" db="EMBL/GenBank/DDBJ databases">
        <title>Evolutionary Origins and Diversification of the Mycorrhizal Mutualists.</title>
        <authorList>
            <consortium name="DOE Joint Genome Institute"/>
            <consortium name="Mycorrhizal Genomics Consortium"/>
            <person name="Kohler A."/>
            <person name="Kuo A."/>
            <person name="Nagy L.G."/>
            <person name="Floudas D."/>
            <person name="Copeland A."/>
            <person name="Barry K.W."/>
            <person name="Cichocki N."/>
            <person name="Veneault-Fourrey C."/>
            <person name="LaButti K."/>
            <person name="Lindquist E.A."/>
            <person name="Lipzen A."/>
            <person name="Lundell T."/>
            <person name="Morin E."/>
            <person name="Murat C."/>
            <person name="Riley R."/>
            <person name="Ohm R."/>
            <person name="Sun H."/>
            <person name="Tunlid A."/>
            <person name="Henrissat B."/>
            <person name="Grigoriev I.V."/>
            <person name="Hibbett D.S."/>
            <person name="Martin F."/>
        </authorList>
    </citation>
    <scope>NUCLEOTIDE SEQUENCE</scope>
    <source>
        <strain evidence="3 4">Foug A</strain>
    </source>
</reference>
<sequence length="184" mass="20694">MTGVSSSQRCSAQNRVLAIADVLNARNADEGAGNELFTLQYGQGEGSHTVETKTDIQYRRTREVVQRSTKMHRAALNKIVTPHISTKGNGDGEGLLSESRTRMSVRMSQAHGMKFQIWKFPATMVPANLSAPTHRGHPSHPYAPSTRRQGTVRRHHSYNSRGRLRRWERSSAVEQVSDEFLLHF</sequence>
<dbReference type="EMBL" id="KN822131">
    <property type="protein sequence ID" value="KIM55628.1"/>
    <property type="molecule type" value="Genomic_DNA"/>
</dbReference>
<protein>
    <submittedName>
        <fullName evidence="3">Uncharacterized protein</fullName>
    </submittedName>
</protein>
<keyword evidence="4" id="KW-1185">Reference proteome</keyword>
<evidence type="ECO:0000313" key="3">
    <source>
        <dbReference type="EMBL" id="KIM63568.1"/>
    </source>
</evidence>
<name>A0A0C2ZPT9_9AGAM</name>
<dbReference type="AlphaFoldDB" id="A0A0C2ZPT9"/>
<gene>
    <name evidence="3" type="ORF">SCLCIDRAFT_24005</name>
    <name evidence="2" type="ORF">SCLCIDRAFT_30248</name>
</gene>